<dbReference type="Proteomes" id="UP000663801">
    <property type="component" value="Unassembled WGS sequence"/>
</dbReference>
<feature type="transmembrane region" description="Helical" evidence="1">
    <location>
        <begin position="68"/>
        <end position="86"/>
    </location>
</feature>
<evidence type="ECO:0000313" key="2">
    <source>
        <dbReference type="EMBL" id="MBM9476207.1"/>
    </source>
</evidence>
<proteinExistence type="predicted"/>
<evidence type="ECO:0000256" key="1">
    <source>
        <dbReference type="SAM" id="Phobius"/>
    </source>
</evidence>
<name>A0A939C5H8_9ACTN</name>
<dbReference type="EMBL" id="JAERWL010000006">
    <property type="protein sequence ID" value="MBM9476207.1"/>
    <property type="molecule type" value="Genomic_DNA"/>
</dbReference>
<protein>
    <submittedName>
        <fullName evidence="2">Uncharacterized protein</fullName>
    </submittedName>
</protein>
<gene>
    <name evidence="2" type="ORF">JL107_07095</name>
</gene>
<keyword evidence="1" id="KW-0812">Transmembrane</keyword>
<dbReference type="RefSeq" id="WP_205256293.1">
    <property type="nucleotide sequence ID" value="NZ_BAAAPV010000001.1"/>
</dbReference>
<keyword evidence="3" id="KW-1185">Reference proteome</keyword>
<comment type="caution">
    <text evidence="2">The sequence shown here is derived from an EMBL/GenBank/DDBJ whole genome shotgun (WGS) entry which is preliminary data.</text>
</comment>
<evidence type="ECO:0000313" key="3">
    <source>
        <dbReference type="Proteomes" id="UP000663801"/>
    </source>
</evidence>
<accession>A0A939C5H8</accession>
<reference evidence="2" key="1">
    <citation type="submission" date="2021-01" db="EMBL/GenBank/DDBJ databases">
        <title>KCTC 19127 draft genome.</title>
        <authorList>
            <person name="An D."/>
        </authorList>
    </citation>
    <scope>NUCLEOTIDE SEQUENCE</scope>
    <source>
        <strain evidence="2">KCTC 19127</strain>
    </source>
</reference>
<feature type="transmembrane region" description="Helical" evidence="1">
    <location>
        <begin position="7"/>
        <end position="24"/>
    </location>
</feature>
<sequence>MFWHRPFLRLVMAGVLGAALGTALDALIGGGAVLGSGLPQAFLATLPFFASPLRRRTSKGLAAAQDRIGLACVVLLGVLEAGFGVVRVVTGDSSGQRVIAGVVVGLGVACVVLAAAVLSRPRRGAREGRLS</sequence>
<feature type="transmembrane region" description="Helical" evidence="1">
    <location>
        <begin position="98"/>
        <end position="119"/>
    </location>
</feature>
<keyword evidence="1" id="KW-0472">Membrane</keyword>
<organism evidence="2 3">
    <name type="scientific">Nakamurella flavida</name>
    <dbReference type="NCBI Taxonomy" id="363630"/>
    <lineage>
        <taxon>Bacteria</taxon>
        <taxon>Bacillati</taxon>
        <taxon>Actinomycetota</taxon>
        <taxon>Actinomycetes</taxon>
        <taxon>Nakamurellales</taxon>
        <taxon>Nakamurellaceae</taxon>
        <taxon>Nakamurella</taxon>
    </lineage>
</organism>
<dbReference type="AlphaFoldDB" id="A0A939C5H8"/>
<keyword evidence="1" id="KW-1133">Transmembrane helix</keyword>
<feature type="transmembrane region" description="Helical" evidence="1">
    <location>
        <begin position="30"/>
        <end position="48"/>
    </location>
</feature>